<dbReference type="Pfam" id="PF02384">
    <property type="entry name" value="N6_Mtase"/>
    <property type="match status" value="1"/>
</dbReference>
<comment type="similarity">
    <text evidence="1">Belongs to the N(4)/N(6)-methyltransferase family.</text>
</comment>
<reference evidence="12" key="1">
    <citation type="submission" date="2020-01" db="EMBL/GenBank/DDBJ databases">
        <authorList>
            <person name="Meier V. D."/>
            <person name="Meier V D."/>
        </authorList>
    </citation>
    <scope>NUCLEOTIDE SEQUENCE</scope>
    <source>
        <strain evidence="12">HLG_WM_MAG_03</strain>
    </source>
</reference>
<comment type="similarity">
    <text evidence="2">Belongs to the type-I restriction system S methylase family.</text>
</comment>
<evidence type="ECO:0000256" key="5">
    <source>
        <dbReference type="ARBA" id="ARBA00022679"/>
    </source>
</evidence>
<comment type="catalytic activity">
    <reaction evidence="9">
        <text>a 2'-deoxyadenosine in DNA + S-adenosyl-L-methionine = an N(6)-methyl-2'-deoxyadenosine in DNA + S-adenosyl-L-homocysteine + H(+)</text>
        <dbReference type="Rhea" id="RHEA:15197"/>
        <dbReference type="Rhea" id="RHEA-COMP:12418"/>
        <dbReference type="Rhea" id="RHEA-COMP:12419"/>
        <dbReference type="ChEBI" id="CHEBI:15378"/>
        <dbReference type="ChEBI" id="CHEBI:57856"/>
        <dbReference type="ChEBI" id="CHEBI:59789"/>
        <dbReference type="ChEBI" id="CHEBI:90615"/>
        <dbReference type="ChEBI" id="CHEBI:90616"/>
        <dbReference type="EC" id="2.1.1.72"/>
    </reaction>
</comment>
<dbReference type="GO" id="GO:0008170">
    <property type="term" value="F:N-methyltransferase activity"/>
    <property type="evidence" value="ECO:0007669"/>
    <property type="project" value="InterPro"/>
</dbReference>
<sequence>MFKENLEFLIKVLGNDGFTQEESIKLVYFFRAWRVLSNNEVTDKRFRFEHSRKELNIRDLDYVFRELSEEFYLFEAFDKSVKIDKLSEKSFLLIIEFVFQERTFLKLYDVFVDMLGKYGRDYYISNQVAELGVKLLNTNYSELYAPFSNSFNVAYYTEKKIFAESHADELIIEIIKILDDVDIEFNRTDILDKPSFIEGDRLKGFDCTVSFPPIGAKSISSSFKDDIYNRFRIYQGKGSLDVAHFEHILAQTRRKAVVLMATGVTFRGGVEEKFREYLMGNNWLEAIVQLPSNLLIGTGVQTTFFVINKKKNHNNVYFMNLEDKQFIEKKGRQLVLNKIDKIIEMYKEKKEVENIASVVPSFQIIENNYSLSINRYIFSKEDIRISKILDNYSSQSVQEIATVRKSQLIEDELEGTPTYEISPSDFNTFGFTLECGRVKKIKQQHSKYLTYRLFPNDILVSTKGTIGKVALIGDIKAPMIASQAIQVIRLNVPHIIEPKYLYMFLKSNIGQSLLKKLSTGTTMPQITTKEIKELKVPIPSRKEQEKAMQNFEEEVLLYKEVECLKEKINNINTNFLGDLDHE</sequence>
<gene>
    <name evidence="12" type="ORF">HELGO_WM35056</name>
</gene>
<dbReference type="PANTHER" id="PTHR42933:SF3">
    <property type="entry name" value="TYPE I RESTRICTION ENZYME MJAVIII METHYLASE SUBUNIT"/>
    <property type="match status" value="1"/>
</dbReference>
<dbReference type="GO" id="GO:0009007">
    <property type="term" value="F:site-specific DNA-methyltransferase (adenine-specific) activity"/>
    <property type="evidence" value="ECO:0007669"/>
    <property type="project" value="UniProtKB-EC"/>
</dbReference>
<dbReference type="SUPFAM" id="SSF53335">
    <property type="entry name" value="S-adenosyl-L-methionine-dependent methyltransferases"/>
    <property type="match status" value="1"/>
</dbReference>
<accession>A0A6S6SL71</accession>
<dbReference type="EMBL" id="CACVAR010000119">
    <property type="protein sequence ID" value="CAA6803705.1"/>
    <property type="molecule type" value="Genomic_DNA"/>
</dbReference>
<evidence type="ECO:0000256" key="4">
    <source>
        <dbReference type="ARBA" id="ARBA00022603"/>
    </source>
</evidence>
<dbReference type="GO" id="GO:0003677">
    <property type="term" value="F:DNA binding"/>
    <property type="evidence" value="ECO:0007669"/>
    <property type="project" value="UniProtKB-KW"/>
</dbReference>
<dbReference type="AlphaFoldDB" id="A0A6S6SL71"/>
<evidence type="ECO:0000256" key="3">
    <source>
        <dbReference type="ARBA" id="ARBA00011900"/>
    </source>
</evidence>
<dbReference type="EC" id="2.1.1.72" evidence="3"/>
<organism evidence="12">
    <name type="scientific">uncultured Sulfurovum sp</name>
    <dbReference type="NCBI Taxonomy" id="269237"/>
    <lineage>
        <taxon>Bacteria</taxon>
        <taxon>Pseudomonadati</taxon>
        <taxon>Campylobacterota</taxon>
        <taxon>Epsilonproteobacteria</taxon>
        <taxon>Campylobacterales</taxon>
        <taxon>Sulfurovaceae</taxon>
        <taxon>Sulfurovum</taxon>
        <taxon>environmental samples</taxon>
    </lineage>
</organism>
<evidence type="ECO:0000256" key="6">
    <source>
        <dbReference type="ARBA" id="ARBA00022691"/>
    </source>
</evidence>
<dbReference type="InterPro" id="IPR029063">
    <property type="entry name" value="SAM-dependent_MTases_sf"/>
</dbReference>
<protein>
    <recommendedName>
        <fullName evidence="3">site-specific DNA-methyltransferase (adenine-specific)</fullName>
        <ecNumber evidence="3">2.1.1.72</ecNumber>
    </recommendedName>
</protein>
<dbReference type="InterPro" id="IPR003356">
    <property type="entry name" value="DNA_methylase_A-5"/>
</dbReference>
<evidence type="ECO:0000313" key="12">
    <source>
        <dbReference type="EMBL" id="CAA6803705.1"/>
    </source>
</evidence>
<keyword evidence="4" id="KW-0489">Methyltransferase</keyword>
<keyword evidence="6" id="KW-0949">S-adenosyl-L-methionine</keyword>
<evidence type="ECO:0000259" key="10">
    <source>
        <dbReference type="Pfam" id="PF01420"/>
    </source>
</evidence>
<dbReference type="PANTHER" id="PTHR42933">
    <property type="entry name" value="SLR6095 PROTEIN"/>
    <property type="match status" value="1"/>
</dbReference>
<dbReference type="SUPFAM" id="SSF116734">
    <property type="entry name" value="DNA methylase specificity domain"/>
    <property type="match status" value="1"/>
</dbReference>
<dbReference type="InterPro" id="IPR051537">
    <property type="entry name" value="DNA_Adenine_Mtase"/>
</dbReference>
<evidence type="ECO:0000256" key="9">
    <source>
        <dbReference type="ARBA" id="ARBA00047942"/>
    </source>
</evidence>
<dbReference type="InterPro" id="IPR000055">
    <property type="entry name" value="Restrct_endonuc_typeI_TRD"/>
</dbReference>
<dbReference type="Pfam" id="PF01420">
    <property type="entry name" value="Methylase_S"/>
    <property type="match status" value="1"/>
</dbReference>
<dbReference type="GO" id="GO:0032259">
    <property type="term" value="P:methylation"/>
    <property type="evidence" value="ECO:0007669"/>
    <property type="project" value="UniProtKB-KW"/>
</dbReference>
<dbReference type="GO" id="GO:0009307">
    <property type="term" value="P:DNA restriction-modification system"/>
    <property type="evidence" value="ECO:0007669"/>
    <property type="project" value="UniProtKB-KW"/>
</dbReference>
<keyword evidence="5" id="KW-0808">Transferase</keyword>
<keyword evidence="8" id="KW-0238">DNA-binding</keyword>
<dbReference type="Gene3D" id="3.40.50.150">
    <property type="entry name" value="Vaccinia Virus protein VP39"/>
    <property type="match status" value="1"/>
</dbReference>
<proteinExistence type="inferred from homology"/>
<evidence type="ECO:0000256" key="2">
    <source>
        <dbReference type="ARBA" id="ARBA00010923"/>
    </source>
</evidence>
<keyword evidence="7" id="KW-0680">Restriction system</keyword>
<feature type="domain" description="DNA methylase adenine-specific" evidence="11">
    <location>
        <begin position="180"/>
        <end position="381"/>
    </location>
</feature>
<dbReference type="InterPro" id="IPR044946">
    <property type="entry name" value="Restrct_endonuc_typeI_TRD_sf"/>
</dbReference>
<evidence type="ECO:0000256" key="8">
    <source>
        <dbReference type="ARBA" id="ARBA00023125"/>
    </source>
</evidence>
<evidence type="ECO:0000259" key="11">
    <source>
        <dbReference type="Pfam" id="PF02384"/>
    </source>
</evidence>
<name>A0A6S6SL71_9BACT</name>
<dbReference type="Gene3D" id="3.90.220.20">
    <property type="entry name" value="DNA methylase specificity domains"/>
    <property type="match status" value="1"/>
</dbReference>
<feature type="domain" description="Type I restriction modification DNA specificity" evidence="10">
    <location>
        <begin position="398"/>
        <end position="549"/>
    </location>
</feature>
<evidence type="ECO:0000256" key="7">
    <source>
        <dbReference type="ARBA" id="ARBA00022747"/>
    </source>
</evidence>
<evidence type="ECO:0000256" key="1">
    <source>
        <dbReference type="ARBA" id="ARBA00006594"/>
    </source>
</evidence>